<dbReference type="InterPro" id="IPR019775">
    <property type="entry name" value="WD40_repeat_CS"/>
</dbReference>
<evidence type="ECO:0000256" key="2">
    <source>
        <dbReference type="ARBA" id="ARBA00022574"/>
    </source>
</evidence>
<name>A0A7H9HY79_9SACH</name>
<keyword evidence="3" id="KW-0677">Repeat</keyword>
<dbReference type="PROSITE" id="PS50082">
    <property type="entry name" value="WD_REPEATS_2"/>
    <property type="match status" value="8"/>
</dbReference>
<dbReference type="InterPro" id="IPR001680">
    <property type="entry name" value="WD40_rpt"/>
</dbReference>
<keyword evidence="2 6" id="KW-0853">WD repeat</keyword>
<comment type="subcellular location">
    <subcellularLocation>
        <location evidence="1">Nucleus</location>
        <location evidence="1">Nucleolus</location>
    </subcellularLocation>
</comment>
<evidence type="ECO:0000256" key="1">
    <source>
        <dbReference type="ARBA" id="ARBA00004604"/>
    </source>
</evidence>
<dbReference type="PANTHER" id="PTHR19853">
    <property type="entry name" value="WD REPEAT CONTAINING PROTEIN 3 WDR3"/>
    <property type="match status" value="1"/>
</dbReference>
<dbReference type="Gene3D" id="2.130.10.10">
    <property type="entry name" value="YVTN repeat-like/Quinoprotein amine dehydrogenase"/>
    <property type="match status" value="4"/>
</dbReference>
<dbReference type="SUPFAM" id="SSF50978">
    <property type="entry name" value="WD40 repeat-like"/>
    <property type="match status" value="2"/>
</dbReference>
<evidence type="ECO:0000256" key="6">
    <source>
        <dbReference type="PROSITE-ProRule" id="PRU00221"/>
    </source>
</evidence>
<feature type="repeat" description="WD" evidence="6">
    <location>
        <begin position="184"/>
        <end position="224"/>
    </location>
</feature>
<dbReference type="Pfam" id="PF25173">
    <property type="entry name" value="Beta-prop_WDR3_1st"/>
    <property type="match status" value="1"/>
</dbReference>
<dbReference type="GO" id="GO:0032040">
    <property type="term" value="C:small-subunit processome"/>
    <property type="evidence" value="ECO:0007669"/>
    <property type="project" value="TreeGrafter"/>
</dbReference>
<dbReference type="InterPro" id="IPR051570">
    <property type="entry name" value="TBC1_cilium_biogenesis"/>
</dbReference>
<dbReference type="PROSITE" id="PS50294">
    <property type="entry name" value="WD_REPEATS_REGION"/>
    <property type="match status" value="7"/>
</dbReference>
<feature type="repeat" description="WD" evidence="6">
    <location>
        <begin position="634"/>
        <end position="666"/>
    </location>
</feature>
<dbReference type="GO" id="GO:0030515">
    <property type="term" value="F:snoRNA binding"/>
    <property type="evidence" value="ECO:0007669"/>
    <property type="project" value="TreeGrafter"/>
</dbReference>
<dbReference type="InterPro" id="IPR015943">
    <property type="entry name" value="WD40/YVTN_repeat-like_dom_sf"/>
</dbReference>
<feature type="region of interest" description="Disordered" evidence="7">
    <location>
        <begin position="744"/>
        <end position="763"/>
    </location>
</feature>
<dbReference type="PRINTS" id="PR00320">
    <property type="entry name" value="GPROTEINBRPT"/>
</dbReference>
<evidence type="ECO:0000256" key="4">
    <source>
        <dbReference type="ARBA" id="ARBA00023242"/>
    </source>
</evidence>
<dbReference type="FunFam" id="2.130.10.10:FF:001139">
    <property type="entry name" value="DIP2p Nucleolar protein"/>
    <property type="match status" value="1"/>
</dbReference>
<dbReference type="Proteomes" id="UP000510647">
    <property type="component" value="Chromosome 8"/>
</dbReference>
<dbReference type="OrthoDB" id="407922at2759"/>
<dbReference type="Pfam" id="PF04003">
    <property type="entry name" value="Utp12"/>
    <property type="match status" value="1"/>
</dbReference>
<evidence type="ECO:0000313" key="9">
    <source>
        <dbReference type="EMBL" id="QLQ82370.1"/>
    </source>
</evidence>
<feature type="repeat" description="WD" evidence="6">
    <location>
        <begin position="410"/>
        <end position="450"/>
    </location>
</feature>
<dbReference type="GO" id="GO:0034388">
    <property type="term" value="C:Pwp2p-containing subcomplex of 90S preribosome"/>
    <property type="evidence" value="ECO:0007669"/>
    <property type="project" value="TreeGrafter"/>
</dbReference>
<proteinExistence type="inferred from homology"/>
<keyword evidence="10" id="KW-1185">Reference proteome</keyword>
<feature type="repeat" description="WD" evidence="6">
    <location>
        <begin position="592"/>
        <end position="633"/>
    </location>
</feature>
<evidence type="ECO:0000256" key="7">
    <source>
        <dbReference type="SAM" id="MobiDB-lite"/>
    </source>
</evidence>
<feature type="domain" description="Small-subunit processome Utp12" evidence="8">
    <location>
        <begin position="827"/>
        <end position="933"/>
    </location>
</feature>
<dbReference type="PANTHER" id="PTHR19853:SF0">
    <property type="entry name" value="WD REPEAT-CONTAINING PROTEIN 3"/>
    <property type="match status" value="1"/>
</dbReference>
<feature type="repeat" description="WD" evidence="6">
    <location>
        <begin position="100"/>
        <end position="141"/>
    </location>
</feature>
<dbReference type="PROSITE" id="PS00678">
    <property type="entry name" value="WD_REPEATS_1"/>
    <property type="match status" value="4"/>
</dbReference>
<keyword evidence="4" id="KW-0539">Nucleus</keyword>
<comment type="similarity">
    <text evidence="5">Belongs to the WD repeat WDR3/UTP12 family.</text>
</comment>
<evidence type="ECO:0000256" key="3">
    <source>
        <dbReference type="ARBA" id="ARBA00022737"/>
    </source>
</evidence>
<dbReference type="SMART" id="SM00320">
    <property type="entry name" value="WD40"/>
    <property type="match status" value="11"/>
</dbReference>
<gene>
    <name evidence="9" type="ORF">HG537_0H01320</name>
</gene>
<organism evidence="9 10">
    <name type="scientific">Torulaspora globosa</name>
    <dbReference type="NCBI Taxonomy" id="48254"/>
    <lineage>
        <taxon>Eukaryota</taxon>
        <taxon>Fungi</taxon>
        <taxon>Dikarya</taxon>
        <taxon>Ascomycota</taxon>
        <taxon>Saccharomycotina</taxon>
        <taxon>Saccharomycetes</taxon>
        <taxon>Saccharomycetales</taxon>
        <taxon>Saccharomycetaceae</taxon>
        <taxon>Torulaspora</taxon>
    </lineage>
</organism>
<dbReference type="InterPro" id="IPR020472">
    <property type="entry name" value="WD40_PAC1"/>
</dbReference>
<evidence type="ECO:0000313" key="10">
    <source>
        <dbReference type="Proteomes" id="UP000510647"/>
    </source>
</evidence>
<dbReference type="FunFam" id="2.130.10.10:FF:000157">
    <property type="entry name" value="WD repeat domain 3"/>
    <property type="match status" value="1"/>
</dbReference>
<evidence type="ECO:0000256" key="5">
    <source>
        <dbReference type="ARBA" id="ARBA00038229"/>
    </source>
</evidence>
<feature type="repeat" description="WD" evidence="6">
    <location>
        <begin position="492"/>
        <end position="523"/>
    </location>
</feature>
<dbReference type="CDD" id="cd00200">
    <property type="entry name" value="WD40"/>
    <property type="match status" value="2"/>
</dbReference>
<protein>
    <recommendedName>
        <fullName evidence="8">Small-subunit processome Utp12 domain-containing protein</fullName>
    </recommendedName>
</protein>
<dbReference type="InterPro" id="IPR036322">
    <property type="entry name" value="WD40_repeat_dom_sf"/>
</dbReference>
<dbReference type="GO" id="GO:0030490">
    <property type="term" value="P:maturation of SSU-rRNA"/>
    <property type="evidence" value="ECO:0007669"/>
    <property type="project" value="TreeGrafter"/>
</dbReference>
<feature type="repeat" description="WD" evidence="6">
    <location>
        <begin position="142"/>
        <end position="175"/>
    </location>
</feature>
<dbReference type="InterPro" id="IPR007148">
    <property type="entry name" value="SSU_processome_Utp12"/>
</dbReference>
<sequence>MLGGHLMSYSSSHTETAVGEIKRAFIDMVKSYQRFEQVEAFGVISSNSNCVFIPPESKKGHSVGQVITSALENVNLWDLKTADLVTCLSDGLPPGSVDAKSTKPAEVTCLEYHSETNLLAQGSAEGVIKVWDLMSQTVLLTLNGHKSAVTILKFDSTGTRLVSGSQDSNIIMWDLVGEVGLYKLRSHKDAISGLWLQDDSWLVSTSKDGFIKIWDLKTQQCVETHIAHTGECWALGIHDDLVITTGADSQVKVWELKLENDAGSKVTEKGAFDKESKQRGSSVQFNTTADGSTFFFIQNADKTVEVFRIRKEEEIAKATRKREKRLKEKGLSDEEIKENIGNSYISMIVHRFQTVRSNFKIKAATWAQVTSSKLDIITTTSNNTIDYYSIPYQKKDPKLPAPIKQHSIELQGHRTDVRAMDISNDNSLLATASNGSLKIWNLKTRKCLRTFECGYALCCKFLPGGFLIVVGTRNGELQLFDLASSTMLDNKEGAHDAAIWSLDITTDGKKLITGSADKTVKFWAFQVEEVPSAGSVDKFTSVMKLTHDTTLELNDDVLCVKLSPENKYLAVSLLDNTVKVFFFDTMKFYLSLYGHKLPVLSIDISFDSKMIITSSADKNIKIWGLDFGDCHKSLFAHQDSIMSVKFLPESHNFFSCSKDALVKYWDGDKFECIQKLAGHQSEVWALSVSSDGKYVVSASHDRSIRIWEETEDQVFLEEERERELEEQYESSLLSSLEEGSADAAFKSDMTSNEEEQNEATDVRKQTIESLKAGERLMEALDLGIPEIENEERYEEDMKLWNRKKIDSKPVKPIRHAILTAMNKTPVEYIMETLTRIHPSHLEDALLVLPFSYVLKFLKFIDKVLLDERLLQHNLPLICKNLFFILRSNYRELVKQKNEELKLRIMRVKDRLRGALKSTQDDLGFNIEGLFFIRQQWNLRHKFEFTDDYNQRELDEKARKKRVFETLA</sequence>
<feature type="repeat" description="WD" evidence="6">
    <location>
        <begin position="676"/>
        <end position="708"/>
    </location>
</feature>
<accession>A0A7H9HY79</accession>
<reference evidence="9 10" key="1">
    <citation type="submission" date="2020-06" db="EMBL/GenBank/DDBJ databases">
        <title>The yeast mating-type switching endonuclease HO is a domesticated member of an unorthodox homing genetic element family.</title>
        <authorList>
            <person name="Coughlan A.Y."/>
            <person name="Lombardi L."/>
            <person name="Braun-Galleani S."/>
            <person name="Martos A.R."/>
            <person name="Galeote V."/>
            <person name="Bigey F."/>
            <person name="Dequin S."/>
            <person name="Byrne K.P."/>
            <person name="Wolfe K.H."/>
        </authorList>
    </citation>
    <scope>NUCLEOTIDE SEQUENCE [LARGE SCALE GENOMIC DNA]</scope>
    <source>
        <strain evidence="9 10">CBS2947</strain>
    </source>
</reference>
<dbReference type="FunFam" id="2.130.10.10:FF:000178">
    <property type="entry name" value="WD repeat domain 3"/>
    <property type="match status" value="1"/>
</dbReference>
<evidence type="ECO:0000259" key="8">
    <source>
        <dbReference type="Pfam" id="PF04003"/>
    </source>
</evidence>
<dbReference type="AlphaFoldDB" id="A0A7H9HY79"/>
<dbReference type="Pfam" id="PF25172">
    <property type="entry name" value="Beta-prop_WDR3_2nd"/>
    <property type="match status" value="1"/>
</dbReference>
<dbReference type="EMBL" id="CP059274">
    <property type="protein sequence ID" value="QLQ82370.1"/>
    <property type="molecule type" value="Genomic_DNA"/>
</dbReference>